<comment type="caution">
    <text evidence="1">The sequence shown here is derived from an EMBL/GenBank/DDBJ whole genome shotgun (WGS) entry which is preliminary data.</text>
</comment>
<sequence>MSEQFLSILPTPEQLICNQNGDLLRDAHLLLSSSVDQKDDTDSRNQRNLRVKITQTTYFYEAPITHRATDMLLSLIHPNSQDKMS</sequence>
<gene>
    <name evidence="1" type="ORF">BOTNAR_0015g00440</name>
</gene>
<dbReference type="EMBL" id="PQXJ01000015">
    <property type="protein sequence ID" value="TGO69128.1"/>
    <property type="molecule type" value="Genomic_DNA"/>
</dbReference>
<evidence type="ECO:0000313" key="2">
    <source>
        <dbReference type="Proteomes" id="UP000297452"/>
    </source>
</evidence>
<dbReference type="Proteomes" id="UP000297452">
    <property type="component" value="Unassembled WGS sequence"/>
</dbReference>
<name>A0A4Z1J687_9HELO</name>
<evidence type="ECO:0000313" key="1">
    <source>
        <dbReference type="EMBL" id="TGO69128.1"/>
    </source>
</evidence>
<dbReference type="AlphaFoldDB" id="A0A4Z1J687"/>
<keyword evidence="2" id="KW-1185">Reference proteome</keyword>
<proteinExistence type="predicted"/>
<organism evidence="1 2">
    <name type="scientific">Botryotinia narcissicola</name>
    <dbReference type="NCBI Taxonomy" id="278944"/>
    <lineage>
        <taxon>Eukaryota</taxon>
        <taxon>Fungi</taxon>
        <taxon>Dikarya</taxon>
        <taxon>Ascomycota</taxon>
        <taxon>Pezizomycotina</taxon>
        <taxon>Leotiomycetes</taxon>
        <taxon>Helotiales</taxon>
        <taxon>Sclerotiniaceae</taxon>
        <taxon>Botryotinia</taxon>
    </lineage>
</organism>
<protein>
    <submittedName>
        <fullName evidence="1">Uncharacterized protein</fullName>
    </submittedName>
</protein>
<accession>A0A4Z1J687</accession>
<reference evidence="1 2" key="1">
    <citation type="submission" date="2017-12" db="EMBL/GenBank/DDBJ databases">
        <title>Comparative genomics of Botrytis spp.</title>
        <authorList>
            <person name="Valero-Jimenez C.A."/>
            <person name="Tapia P."/>
            <person name="Veloso J."/>
            <person name="Silva-Moreno E."/>
            <person name="Staats M."/>
            <person name="Valdes J.H."/>
            <person name="Van Kan J.A.L."/>
        </authorList>
    </citation>
    <scope>NUCLEOTIDE SEQUENCE [LARGE SCALE GENOMIC DNA]</scope>
    <source>
        <strain evidence="1 2">MUCL2120</strain>
    </source>
</reference>